<name>A0A6A5U7R4_9PLEO</name>
<dbReference type="EMBL" id="ML976982">
    <property type="protein sequence ID" value="KAF1960738.1"/>
    <property type="molecule type" value="Genomic_DNA"/>
</dbReference>
<dbReference type="OrthoDB" id="10674093at2759"/>
<dbReference type="Proteomes" id="UP000800035">
    <property type="component" value="Unassembled WGS sequence"/>
</dbReference>
<reference evidence="1" key="1">
    <citation type="journal article" date="2020" name="Stud. Mycol.">
        <title>101 Dothideomycetes genomes: a test case for predicting lifestyles and emergence of pathogens.</title>
        <authorList>
            <person name="Haridas S."/>
            <person name="Albert R."/>
            <person name="Binder M."/>
            <person name="Bloem J."/>
            <person name="Labutti K."/>
            <person name="Salamov A."/>
            <person name="Andreopoulos B."/>
            <person name="Baker S."/>
            <person name="Barry K."/>
            <person name="Bills G."/>
            <person name="Bluhm B."/>
            <person name="Cannon C."/>
            <person name="Castanera R."/>
            <person name="Culley D."/>
            <person name="Daum C."/>
            <person name="Ezra D."/>
            <person name="Gonzalez J."/>
            <person name="Henrissat B."/>
            <person name="Kuo A."/>
            <person name="Liang C."/>
            <person name="Lipzen A."/>
            <person name="Lutzoni F."/>
            <person name="Magnuson J."/>
            <person name="Mondo S."/>
            <person name="Nolan M."/>
            <person name="Ohm R."/>
            <person name="Pangilinan J."/>
            <person name="Park H.-J."/>
            <person name="Ramirez L."/>
            <person name="Alfaro M."/>
            <person name="Sun H."/>
            <person name="Tritt A."/>
            <person name="Yoshinaga Y."/>
            <person name="Zwiers L.-H."/>
            <person name="Turgeon B."/>
            <person name="Goodwin S."/>
            <person name="Spatafora J."/>
            <person name="Crous P."/>
            <person name="Grigoriev I."/>
        </authorList>
    </citation>
    <scope>NUCLEOTIDE SEQUENCE</scope>
    <source>
        <strain evidence="1">CBS 675.92</strain>
    </source>
</reference>
<sequence>MPFTPTKLSNPDRGCQDLALLNEEAKPECEGDFGRNVWLEPFLWASNALNQTTCPLQSDPSDGSYMLRSWYPSAGTKDAYNNFTTLIEPIIVTLLQARHESQERSVWAKSHLMCLRTGKNVSEGSAPSPKEVPQSSLSNRVPENRYLWVLGLLIVAII</sequence>
<proteinExistence type="predicted"/>
<evidence type="ECO:0000313" key="2">
    <source>
        <dbReference type="Proteomes" id="UP000800035"/>
    </source>
</evidence>
<gene>
    <name evidence="1" type="ORF">CC80DRAFT_544134</name>
</gene>
<evidence type="ECO:0000313" key="1">
    <source>
        <dbReference type="EMBL" id="KAF1960738.1"/>
    </source>
</evidence>
<keyword evidence="2" id="KW-1185">Reference proteome</keyword>
<accession>A0A6A5U7R4</accession>
<protein>
    <submittedName>
        <fullName evidence="1">Uncharacterized protein</fullName>
    </submittedName>
</protein>
<dbReference type="AlphaFoldDB" id="A0A6A5U7R4"/>
<organism evidence="1 2">
    <name type="scientific">Byssothecium circinans</name>
    <dbReference type="NCBI Taxonomy" id="147558"/>
    <lineage>
        <taxon>Eukaryota</taxon>
        <taxon>Fungi</taxon>
        <taxon>Dikarya</taxon>
        <taxon>Ascomycota</taxon>
        <taxon>Pezizomycotina</taxon>
        <taxon>Dothideomycetes</taxon>
        <taxon>Pleosporomycetidae</taxon>
        <taxon>Pleosporales</taxon>
        <taxon>Massarineae</taxon>
        <taxon>Massarinaceae</taxon>
        <taxon>Byssothecium</taxon>
    </lineage>
</organism>